<feature type="domain" description="HAMP" evidence="3">
    <location>
        <begin position="98"/>
        <end position="155"/>
    </location>
</feature>
<dbReference type="Proteomes" id="UP000298213">
    <property type="component" value="Unassembled WGS sequence"/>
</dbReference>
<organism evidence="4 5">
    <name type="scientific">Sphingomonas parva</name>
    <dbReference type="NCBI Taxonomy" id="2555898"/>
    <lineage>
        <taxon>Bacteria</taxon>
        <taxon>Pseudomonadati</taxon>
        <taxon>Pseudomonadota</taxon>
        <taxon>Alphaproteobacteria</taxon>
        <taxon>Sphingomonadales</taxon>
        <taxon>Sphingomonadaceae</taxon>
        <taxon>Sphingomonas</taxon>
    </lineage>
</organism>
<evidence type="ECO:0000313" key="4">
    <source>
        <dbReference type="EMBL" id="TFI58321.1"/>
    </source>
</evidence>
<evidence type="ECO:0000313" key="5">
    <source>
        <dbReference type="Proteomes" id="UP000298213"/>
    </source>
</evidence>
<keyword evidence="4" id="KW-0418">Kinase</keyword>
<dbReference type="GO" id="GO:0000160">
    <property type="term" value="P:phosphorelay signal transduction system"/>
    <property type="evidence" value="ECO:0007669"/>
    <property type="project" value="UniProtKB-KW"/>
</dbReference>
<reference evidence="4 5" key="1">
    <citation type="submission" date="2019-03" db="EMBL/GenBank/DDBJ databases">
        <title>Genome sequence of Sphingomonas sp. 17J27-24.</title>
        <authorList>
            <person name="Kim M."/>
            <person name="Maeng S."/>
            <person name="Sathiyaraj S."/>
        </authorList>
    </citation>
    <scope>NUCLEOTIDE SEQUENCE [LARGE SCALE GENOMIC DNA]</scope>
    <source>
        <strain evidence="4 5">17J27-24</strain>
    </source>
</reference>
<comment type="caution">
    <text evidence="4">The sequence shown here is derived from an EMBL/GenBank/DDBJ whole genome shotgun (WGS) entry which is preliminary data.</text>
</comment>
<dbReference type="PROSITE" id="PS50885">
    <property type="entry name" value="HAMP"/>
    <property type="match status" value="1"/>
</dbReference>
<dbReference type="AlphaFoldDB" id="A0A4Y8ZQM6"/>
<accession>A0A4Y8ZQM6</accession>
<dbReference type="Pfam" id="PF18947">
    <property type="entry name" value="HAMP_2"/>
    <property type="match status" value="1"/>
</dbReference>
<name>A0A4Y8ZQM6_9SPHN</name>
<dbReference type="PANTHER" id="PTHR45339">
    <property type="entry name" value="HYBRID SIGNAL TRANSDUCTION HISTIDINE KINASE J"/>
    <property type="match status" value="1"/>
</dbReference>
<feature type="non-terminal residue" evidence="4">
    <location>
        <position position="205"/>
    </location>
</feature>
<dbReference type="EMBL" id="SPDV01000017">
    <property type="protein sequence ID" value="TFI58321.1"/>
    <property type="molecule type" value="Genomic_DNA"/>
</dbReference>
<dbReference type="CDD" id="cd06225">
    <property type="entry name" value="HAMP"/>
    <property type="match status" value="2"/>
</dbReference>
<gene>
    <name evidence="4" type="ORF">E2493_10055</name>
</gene>
<dbReference type="GO" id="GO:0016020">
    <property type="term" value="C:membrane"/>
    <property type="evidence" value="ECO:0007669"/>
    <property type="project" value="InterPro"/>
</dbReference>
<evidence type="ECO:0000259" key="3">
    <source>
        <dbReference type="PROSITE" id="PS50885"/>
    </source>
</evidence>
<dbReference type="PANTHER" id="PTHR45339:SF1">
    <property type="entry name" value="HYBRID SIGNAL TRANSDUCTION HISTIDINE KINASE J"/>
    <property type="match status" value="1"/>
</dbReference>
<sequence>MNAEPTRESLDRRQIVSALRNLRRGDFSVRLPEDATGLDGEIARLFNEVVTINQEMTCEFERLSQVVGKEGKITQRGKVRTATGGWETAIRSVNELIEDMVQPTAEVARVIGAVAKGDLSQSMTVEIDGRPLRGEFLRIGKIVNTMVEQLASFASEVTRVAREVGTEGKLGGQAQVPGVAGTWKDLTDNVNAMATNLTGQVRNIA</sequence>
<keyword evidence="1" id="KW-0597">Phosphoprotein</keyword>
<evidence type="ECO:0000256" key="1">
    <source>
        <dbReference type="ARBA" id="ARBA00022553"/>
    </source>
</evidence>
<keyword evidence="5" id="KW-1185">Reference proteome</keyword>
<dbReference type="InterPro" id="IPR003660">
    <property type="entry name" value="HAMP_dom"/>
</dbReference>
<keyword evidence="4" id="KW-0808">Transferase</keyword>
<evidence type="ECO:0000256" key="2">
    <source>
        <dbReference type="ARBA" id="ARBA00023012"/>
    </source>
</evidence>
<proteinExistence type="predicted"/>
<protein>
    <submittedName>
        <fullName evidence="4">Hybrid sensor histidine kinase/response regulator</fullName>
    </submittedName>
</protein>
<dbReference type="Gene3D" id="1.20.120.1530">
    <property type="match status" value="2"/>
</dbReference>
<dbReference type="RefSeq" id="WP_225421347.1">
    <property type="nucleotide sequence ID" value="NZ_SPDV01000017.1"/>
</dbReference>
<dbReference type="GO" id="GO:0016301">
    <property type="term" value="F:kinase activity"/>
    <property type="evidence" value="ECO:0007669"/>
    <property type="project" value="UniProtKB-KW"/>
</dbReference>
<keyword evidence="2" id="KW-0902">Two-component regulatory system</keyword>